<organism evidence="3 4">
    <name type="scientific">Qipengyuania vulgaris</name>
    <dbReference type="NCBI Taxonomy" id="291985"/>
    <lineage>
        <taxon>Bacteria</taxon>
        <taxon>Pseudomonadati</taxon>
        <taxon>Pseudomonadota</taxon>
        <taxon>Alphaproteobacteria</taxon>
        <taxon>Sphingomonadales</taxon>
        <taxon>Erythrobacteraceae</taxon>
        <taxon>Qipengyuania</taxon>
    </lineage>
</organism>
<dbReference type="InterPro" id="IPR001478">
    <property type="entry name" value="PDZ"/>
</dbReference>
<dbReference type="Pfam" id="PF13650">
    <property type="entry name" value="Asp_protease_2"/>
    <property type="match status" value="1"/>
</dbReference>
<evidence type="ECO:0000256" key="1">
    <source>
        <dbReference type="SAM" id="SignalP"/>
    </source>
</evidence>
<dbReference type="InterPro" id="IPR036034">
    <property type="entry name" value="PDZ_sf"/>
</dbReference>
<dbReference type="PROSITE" id="PS50106">
    <property type="entry name" value="PDZ"/>
    <property type="match status" value="1"/>
</dbReference>
<dbReference type="EMBL" id="WTYC01000008">
    <property type="protein sequence ID" value="MXO49172.1"/>
    <property type="molecule type" value="Genomic_DNA"/>
</dbReference>
<name>A0A844XW49_9SPHN</name>
<dbReference type="Gene3D" id="2.30.42.10">
    <property type="match status" value="1"/>
</dbReference>
<sequence>MKSSALAILFALSTTLLPLQARAQMAPEAAAALQRPIAIEREKGITSVPLIPHMGKFSIDAAMNGVERRFVFDTGSPTMISRELAAQLDLKIIGSNTGRDANGREFTTYIAIVDRLTIGAVTFRSVPVLIGDFGIADPGGCVIDAGVIGSEIFPGSVWHIDGERQMLQIAERFADLPDHIREQNTIVAPLHDYGYPHAPVFDYAIGEFEDKGLFDTGNSDTVVLFDRVIQDNRVAGAIIPETLRVGRGSHGVSAAGLGADTNLMRFEIEGMRLGTAALGRHRGTTRNAPPSLIGLGILDTHDVSLDYLGARILLHPRQRKRTPPPHPGYGLMQLGGDVRVVQLFDGSPAQRAGLKLGDKVVAIDDRTLSTGDSSCETARWLAEDRPIRSAQRLTVVRDNRPTEISLIEP</sequence>
<dbReference type="AlphaFoldDB" id="A0A844XW49"/>
<protein>
    <submittedName>
        <fullName evidence="3">PDZ domain-containing protein</fullName>
    </submittedName>
</protein>
<feature type="domain" description="PDZ" evidence="2">
    <location>
        <begin position="311"/>
        <end position="369"/>
    </location>
</feature>
<evidence type="ECO:0000313" key="4">
    <source>
        <dbReference type="Proteomes" id="UP000448199"/>
    </source>
</evidence>
<accession>A0A844XW49</accession>
<dbReference type="Pfam" id="PF13180">
    <property type="entry name" value="PDZ_2"/>
    <property type="match status" value="1"/>
</dbReference>
<dbReference type="SMART" id="SM00228">
    <property type="entry name" value="PDZ"/>
    <property type="match status" value="1"/>
</dbReference>
<dbReference type="Proteomes" id="UP000448199">
    <property type="component" value="Unassembled WGS sequence"/>
</dbReference>
<dbReference type="InterPro" id="IPR021109">
    <property type="entry name" value="Peptidase_aspartic_dom_sf"/>
</dbReference>
<keyword evidence="1" id="KW-0732">Signal</keyword>
<gene>
    <name evidence="3" type="ORF">GRI69_12975</name>
</gene>
<dbReference type="OrthoDB" id="5580718at2"/>
<dbReference type="Gene3D" id="2.40.70.10">
    <property type="entry name" value="Acid Proteases"/>
    <property type="match status" value="1"/>
</dbReference>
<evidence type="ECO:0000313" key="3">
    <source>
        <dbReference type="EMBL" id="MXO49172.1"/>
    </source>
</evidence>
<comment type="caution">
    <text evidence="3">The sequence shown here is derived from an EMBL/GenBank/DDBJ whole genome shotgun (WGS) entry which is preliminary data.</text>
</comment>
<feature type="chain" id="PRO_5033067195" evidence="1">
    <location>
        <begin position="24"/>
        <end position="409"/>
    </location>
</feature>
<dbReference type="RefSeq" id="WP_160728710.1">
    <property type="nucleotide sequence ID" value="NZ_WTYC01000008.1"/>
</dbReference>
<dbReference type="InterPro" id="IPR034122">
    <property type="entry name" value="Retropepsin-like_bacterial"/>
</dbReference>
<reference evidence="3 4" key="1">
    <citation type="submission" date="2019-12" db="EMBL/GenBank/DDBJ databases">
        <title>Genomic-based taxomic classification of the family Erythrobacteraceae.</title>
        <authorList>
            <person name="Xu L."/>
        </authorList>
    </citation>
    <scope>NUCLEOTIDE SEQUENCE [LARGE SCALE GENOMIC DNA]</scope>
    <source>
        <strain evidence="3 4">DSM 17792</strain>
    </source>
</reference>
<dbReference type="SUPFAM" id="SSF50156">
    <property type="entry name" value="PDZ domain-like"/>
    <property type="match status" value="1"/>
</dbReference>
<feature type="signal peptide" evidence="1">
    <location>
        <begin position="1"/>
        <end position="23"/>
    </location>
</feature>
<dbReference type="CDD" id="cd05483">
    <property type="entry name" value="retropepsin_like_bacteria"/>
    <property type="match status" value="1"/>
</dbReference>
<keyword evidence="4" id="KW-1185">Reference proteome</keyword>
<evidence type="ECO:0000259" key="2">
    <source>
        <dbReference type="PROSITE" id="PS50106"/>
    </source>
</evidence>
<proteinExistence type="predicted"/>